<keyword evidence="3" id="KW-1185">Reference proteome</keyword>
<reference evidence="2 3" key="1">
    <citation type="submission" date="2022-06" db="EMBL/GenBank/DDBJ databases">
        <title>Isolation of gut microbiota from human fecal samples.</title>
        <authorList>
            <person name="Pamer E.G."/>
            <person name="Barat B."/>
            <person name="Waligurski E."/>
            <person name="Medina S."/>
            <person name="Paddock L."/>
            <person name="Mostad J."/>
        </authorList>
    </citation>
    <scope>NUCLEOTIDE SEQUENCE [LARGE SCALE GENOMIC DNA]</scope>
    <source>
        <strain evidence="2 3">DFI.9.90</strain>
    </source>
</reference>
<dbReference type="PROSITE" id="PS00061">
    <property type="entry name" value="ADH_SHORT"/>
    <property type="match status" value="1"/>
</dbReference>
<dbReference type="InterPro" id="IPR002347">
    <property type="entry name" value="SDR_fam"/>
</dbReference>
<dbReference type="InterPro" id="IPR036291">
    <property type="entry name" value="NAD(P)-bd_dom_sf"/>
</dbReference>
<dbReference type="CDD" id="cd05233">
    <property type="entry name" value="SDR_c"/>
    <property type="match status" value="1"/>
</dbReference>
<dbReference type="InterPro" id="IPR020904">
    <property type="entry name" value="Sc_DH/Rdtase_CS"/>
</dbReference>
<dbReference type="InterPro" id="IPR050259">
    <property type="entry name" value="SDR"/>
</dbReference>
<comment type="similarity">
    <text evidence="1">Belongs to the short-chain dehydrogenases/reductases (SDR) family.</text>
</comment>
<evidence type="ECO:0000313" key="3">
    <source>
        <dbReference type="Proteomes" id="UP001205919"/>
    </source>
</evidence>
<dbReference type="PRINTS" id="PR00080">
    <property type="entry name" value="SDRFAMILY"/>
</dbReference>
<dbReference type="PRINTS" id="PR00081">
    <property type="entry name" value="GDHRDH"/>
</dbReference>
<dbReference type="FunFam" id="3.40.50.720:FF:000084">
    <property type="entry name" value="Short-chain dehydrogenase reductase"/>
    <property type="match status" value="1"/>
</dbReference>
<dbReference type="Gene3D" id="3.40.50.720">
    <property type="entry name" value="NAD(P)-binding Rossmann-like Domain"/>
    <property type="match status" value="1"/>
</dbReference>
<dbReference type="Proteomes" id="UP001205919">
    <property type="component" value="Unassembled WGS sequence"/>
</dbReference>
<sequence length="259" mass="27512">MTHFLKDKRVLVTAGSDGIGKAIAAAFYGSGARVHICGRTAEKLERCREEMPGLTYSVADVASYEDVEKLFGDIKAGMGGLDFLVNNAGIAGPTGRVDEVTPEEWAHTMKTNIDSQFFCTKLAAPLLIAAGGGAIINLGSTASLFAYPHRTPYAASKWATIGFTKSVALELGEFKIRVNAICPGCVEGPRIEGVIAREAAKLGLTPQEVREGYLGQTALRTFIKAQDIADMCVYLCSPAGEKISGQSLAIDGFTENCHS</sequence>
<dbReference type="SUPFAM" id="SSF51735">
    <property type="entry name" value="NAD(P)-binding Rossmann-fold domains"/>
    <property type="match status" value="1"/>
</dbReference>
<protein>
    <submittedName>
        <fullName evidence="2">SDR family oxidoreductase</fullName>
    </submittedName>
</protein>
<dbReference type="Pfam" id="PF13561">
    <property type="entry name" value="adh_short_C2"/>
    <property type="match status" value="1"/>
</dbReference>
<comment type="caution">
    <text evidence="2">The sequence shown here is derived from an EMBL/GenBank/DDBJ whole genome shotgun (WGS) entry which is preliminary data.</text>
</comment>
<evidence type="ECO:0000313" key="2">
    <source>
        <dbReference type="EMBL" id="MCQ4815602.1"/>
    </source>
</evidence>
<dbReference type="RefSeq" id="WP_008710492.1">
    <property type="nucleotide sequence ID" value="NZ_CABKQM010000006.1"/>
</dbReference>
<dbReference type="EMBL" id="JANFYT010000044">
    <property type="protein sequence ID" value="MCQ4815602.1"/>
    <property type="molecule type" value="Genomic_DNA"/>
</dbReference>
<dbReference type="GO" id="GO:0032787">
    <property type="term" value="P:monocarboxylic acid metabolic process"/>
    <property type="evidence" value="ECO:0007669"/>
    <property type="project" value="UniProtKB-ARBA"/>
</dbReference>
<dbReference type="PANTHER" id="PTHR42879">
    <property type="entry name" value="3-OXOACYL-(ACYL-CARRIER-PROTEIN) REDUCTASE"/>
    <property type="match status" value="1"/>
</dbReference>
<gene>
    <name evidence="2" type="ORF">NE630_14275</name>
</gene>
<evidence type="ECO:0000256" key="1">
    <source>
        <dbReference type="ARBA" id="ARBA00006484"/>
    </source>
</evidence>
<proteinExistence type="inferred from homology"/>
<organism evidence="2 3">
    <name type="scientific">Cloacibacillus evryensis</name>
    <dbReference type="NCBI Taxonomy" id="508460"/>
    <lineage>
        <taxon>Bacteria</taxon>
        <taxon>Thermotogati</taxon>
        <taxon>Synergistota</taxon>
        <taxon>Synergistia</taxon>
        <taxon>Synergistales</taxon>
        <taxon>Synergistaceae</taxon>
        <taxon>Cloacibacillus</taxon>
    </lineage>
</organism>
<dbReference type="AlphaFoldDB" id="A0AAW5KBC0"/>
<name>A0AAW5KBC0_9BACT</name>
<accession>A0AAW5KBC0</accession>
<dbReference type="PANTHER" id="PTHR42879:SF2">
    <property type="entry name" value="3-OXOACYL-[ACYL-CARRIER-PROTEIN] REDUCTASE FABG"/>
    <property type="match status" value="1"/>
</dbReference>